<keyword evidence="5" id="KW-0418">Kinase</keyword>
<dbReference type="Pfam" id="PF00069">
    <property type="entry name" value="Pkinase"/>
    <property type="match status" value="1"/>
</dbReference>
<feature type="region of interest" description="Disordered" evidence="9">
    <location>
        <begin position="68"/>
        <end position="105"/>
    </location>
</feature>
<keyword evidence="12" id="KW-1185">Reference proteome</keyword>
<dbReference type="Gene3D" id="3.30.200.20">
    <property type="entry name" value="Phosphorylase Kinase, domain 1"/>
    <property type="match status" value="1"/>
</dbReference>
<evidence type="ECO:0000256" key="5">
    <source>
        <dbReference type="ARBA" id="ARBA00022777"/>
    </source>
</evidence>
<proteinExistence type="predicted"/>
<accession>A0ABV8TZ31</accession>
<dbReference type="Pfam" id="PF16918">
    <property type="entry name" value="PknG_TPR"/>
    <property type="match status" value="1"/>
</dbReference>
<keyword evidence="3" id="KW-0808">Transferase</keyword>
<feature type="domain" description="Protein kinase" evidence="10">
    <location>
        <begin position="162"/>
        <end position="459"/>
    </location>
</feature>
<evidence type="ECO:0000256" key="9">
    <source>
        <dbReference type="SAM" id="MobiDB-lite"/>
    </source>
</evidence>
<evidence type="ECO:0000256" key="8">
    <source>
        <dbReference type="ARBA" id="ARBA00048679"/>
    </source>
</evidence>
<keyword evidence="4" id="KW-0547">Nucleotide-binding</keyword>
<keyword evidence="2" id="KW-0723">Serine/threonine-protein kinase</keyword>
<sequence>MDAPRCSWEDCGGAIDEDGFCVVCGHDASVAAPPPPFPPGPPPPRQSSVSLGVPCRVPGCTGSVEAGGLCDESGHPQPSVEDTTVDHRPPYRRLHSAPPVDPSQTLWDDPVLPRPFHLCPNKHCPSRRERRRLPGVSGYCTDCGTRYNFTPSLAGGDMIDRYEVRGVLGHGGKGWIYLCSDTNLDDNLVAVKAMINDRDAAAVEEMRWEKQLLVAVDHPGIVTILDFVVDSDPRTRAPSGYLVEEYVPGYSLGQLRPVFAGADRTPSPLDPLRAMLEVLDVFSYLHSIGIVYCDLKPDNVMQVDKAVKVIDLGAAVVSARAPLDTGGSVAANDRFQVTPGYCHPEVEVGARSPDAWDDLFTVGRTLASLALPGFDVRADTPDPSGSLAHPLPSERPSGVDTSLFYFLRRACSVDRSRQFASAGEMAGQMEGVLRQVYSAREREPVAARSRSFRPPRDTFGTRISPVRSRLLQAGSVGEMVRFLPVPRPAESDPAAAALDWMNLLPADRALDPVTTLAADRPDSREARFARVRVSIEAGTADRRAVREELEALRSAAPPHPTAAGPGYDWRCDWYEALLDFGEERADPLLERVRHWLPGELAPIMARAARAELRGDVRAAVEGYVRVWRSDPTYTAAAFGTARLSHDDDERIAALEAIPGSSSDFTAAREALTVFYTRRTEPGLDDLAAAAAHFADLRHLDSSRRRLCRADIWRAALEFLDREGDRPGEELLGVPLRRRDVALAYDSVLREVGREMERDHRHQVVAFANTVRPRTWW</sequence>
<dbReference type="PROSITE" id="PS50011">
    <property type="entry name" value="PROTEIN_KINASE_DOM"/>
    <property type="match status" value="1"/>
</dbReference>
<dbReference type="InterPro" id="IPR000719">
    <property type="entry name" value="Prot_kinase_dom"/>
</dbReference>
<dbReference type="PANTHER" id="PTHR24363:SF0">
    <property type="entry name" value="SERINE_THREONINE KINASE LIKE DOMAIN CONTAINING 1"/>
    <property type="match status" value="1"/>
</dbReference>
<dbReference type="Gene3D" id="1.10.510.10">
    <property type="entry name" value="Transferase(Phosphotransferase) domain 1"/>
    <property type="match status" value="1"/>
</dbReference>
<dbReference type="InterPro" id="IPR011009">
    <property type="entry name" value="Kinase-like_dom_sf"/>
</dbReference>
<dbReference type="SMART" id="SM00220">
    <property type="entry name" value="S_TKc"/>
    <property type="match status" value="1"/>
</dbReference>
<reference evidence="12" key="1">
    <citation type="journal article" date="2019" name="Int. J. Syst. Evol. Microbiol.">
        <title>The Global Catalogue of Microorganisms (GCM) 10K type strain sequencing project: providing services to taxonomists for standard genome sequencing and annotation.</title>
        <authorList>
            <consortium name="The Broad Institute Genomics Platform"/>
            <consortium name="The Broad Institute Genome Sequencing Center for Infectious Disease"/>
            <person name="Wu L."/>
            <person name="Ma J."/>
        </authorList>
    </citation>
    <scope>NUCLEOTIDE SEQUENCE [LARGE SCALE GENOMIC DNA]</scope>
    <source>
        <strain evidence="12">IBRC-M 10908</strain>
    </source>
</reference>
<evidence type="ECO:0000256" key="4">
    <source>
        <dbReference type="ARBA" id="ARBA00022741"/>
    </source>
</evidence>
<evidence type="ECO:0000313" key="12">
    <source>
        <dbReference type="Proteomes" id="UP001595823"/>
    </source>
</evidence>
<comment type="catalytic activity">
    <reaction evidence="7">
        <text>L-threonyl-[protein] + ATP = O-phospho-L-threonyl-[protein] + ADP + H(+)</text>
        <dbReference type="Rhea" id="RHEA:46608"/>
        <dbReference type="Rhea" id="RHEA-COMP:11060"/>
        <dbReference type="Rhea" id="RHEA-COMP:11605"/>
        <dbReference type="ChEBI" id="CHEBI:15378"/>
        <dbReference type="ChEBI" id="CHEBI:30013"/>
        <dbReference type="ChEBI" id="CHEBI:30616"/>
        <dbReference type="ChEBI" id="CHEBI:61977"/>
        <dbReference type="ChEBI" id="CHEBI:456216"/>
        <dbReference type="EC" id="2.7.11.1"/>
    </reaction>
</comment>
<dbReference type="Gene3D" id="1.25.40.10">
    <property type="entry name" value="Tetratricopeptide repeat domain"/>
    <property type="match status" value="1"/>
</dbReference>
<dbReference type="EC" id="2.7.11.1" evidence="1"/>
<evidence type="ECO:0000256" key="7">
    <source>
        <dbReference type="ARBA" id="ARBA00047899"/>
    </source>
</evidence>
<name>A0ABV8TZ31_9ACTN</name>
<dbReference type="EMBL" id="JBHSDK010000015">
    <property type="protein sequence ID" value="MFC4336075.1"/>
    <property type="molecule type" value="Genomic_DNA"/>
</dbReference>
<dbReference type="InterPro" id="IPR011990">
    <property type="entry name" value="TPR-like_helical_dom_sf"/>
</dbReference>
<dbReference type="SUPFAM" id="SSF56112">
    <property type="entry name" value="Protein kinase-like (PK-like)"/>
    <property type="match status" value="1"/>
</dbReference>
<evidence type="ECO:0000256" key="2">
    <source>
        <dbReference type="ARBA" id="ARBA00022527"/>
    </source>
</evidence>
<dbReference type="PANTHER" id="PTHR24363">
    <property type="entry name" value="SERINE/THREONINE PROTEIN KINASE"/>
    <property type="match status" value="1"/>
</dbReference>
<evidence type="ECO:0000256" key="6">
    <source>
        <dbReference type="ARBA" id="ARBA00022840"/>
    </source>
</evidence>
<comment type="catalytic activity">
    <reaction evidence="8">
        <text>L-seryl-[protein] + ATP = O-phospho-L-seryl-[protein] + ADP + H(+)</text>
        <dbReference type="Rhea" id="RHEA:17989"/>
        <dbReference type="Rhea" id="RHEA-COMP:9863"/>
        <dbReference type="Rhea" id="RHEA-COMP:11604"/>
        <dbReference type="ChEBI" id="CHEBI:15378"/>
        <dbReference type="ChEBI" id="CHEBI:29999"/>
        <dbReference type="ChEBI" id="CHEBI:30616"/>
        <dbReference type="ChEBI" id="CHEBI:83421"/>
        <dbReference type="ChEBI" id="CHEBI:456216"/>
        <dbReference type="EC" id="2.7.11.1"/>
    </reaction>
</comment>
<keyword evidence="6" id="KW-0067">ATP-binding</keyword>
<gene>
    <name evidence="11" type="ORF">ACFPET_12760</name>
</gene>
<comment type="caution">
    <text evidence="11">The sequence shown here is derived from an EMBL/GenBank/DDBJ whole genome shotgun (WGS) entry which is preliminary data.</text>
</comment>
<dbReference type="CDD" id="cd14014">
    <property type="entry name" value="STKc_PknB_like"/>
    <property type="match status" value="1"/>
</dbReference>
<protein>
    <recommendedName>
        <fullName evidence="1">non-specific serine/threonine protein kinase</fullName>
        <ecNumber evidence="1">2.7.11.1</ecNumber>
    </recommendedName>
</protein>
<evidence type="ECO:0000313" key="11">
    <source>
        <dbReference type="EMBL" id="MFC4336075.1"/>
    </source>
</evidence>
<evidence type="ECO:0000259" key="10">
    <source>
        <dbReference type="PROSITE" id="PS50011"/>
    </source>
</evidence>
<organism evidence="11 12">
    <name type="scientific">Salininema proteolyticum</name>
    <dbReference type="NCBI Taxonomy" id="1607685"/>
    <lineage>
        <taxon>Bacteria</taxon>
        <taxon>Bacillati</taxon>
        <taxon>Actinomycetota</taxon>
        <taxon>Actinomycetes</taxon>
        <taxon>Glycomycetales</taxon>
        <taxon>Glycomycetaceae</taxon>
        <taxon>Salininema</taxon>
    </lineage>
</organism>
<dbReference type="Proteomes" id="UP001595823">
    <property type="component" value="Unassembled WGS sequence"/>
</dbReference>
<dbReference type="InterPro" id="IPR031636">
    <property type="entry name" value="PknG_TPR"/>
</dbReference>
<dbReference type="RefSeq" id="WP_380621544.1">
    <property type="nucleotide sequence ID" value="NZ_JBHSDK010000015.1"/>
</dbReference>
<evidence type="ECO:0000256" key="3">
    <source>
        <dbReference type="ARBA" id="ARBA00022679"/>
    </source>
</evidence>
<evidence type="ECO:0000256" key="1">
    <source>
        <dbReference type="ARBA" id="ARBA00012513"/>
    </source>
</evidence>